<dbReference type="InterPro" id="IPR001138">
    <property type="entry name" value="Zn2Cys6_DnaBD"/>
</dbReference>
<dbReference type="InterPro" id="IPR052780">
    <property type="entry name" value="AAA_Catabolism_Regulators"/>
</dbReference>
<accession>A0A9P8CK70</accession>
<dbReference type="SMART" id="SM00066">
    <property type="entry name" value="GAL4"/>
    <property type="match status" value="1"/>
</dbReference>
<dbReference type="PROSITE" id="PS00463">
    <property type="entry name" value="ZN2_CY6_FUNGAL_1"/>
    <property type="match status" value="1"/>
</dbReference>
<dbReference type="GO" id="GO:0005634">
    <property type="term" value="C:nucleus"/>
    <property type="evidence" value="ECO:0007669"/>
    <property type="project" value="TreeGrafter"/>
</dbReference>
<dbReference type="GO" id="GO:0000981">
    <property type="term" value="F:DNA-binding transcription factor activity, RNA polymerase II-specific"/>
    <property type="evidence" value="ECO:0007669"/>
    <property type="project" value="InterPro"/>
</dbReference>
<comment type="caution">
    <text evidence="4">The sequence shown here is derived from an EMBL/GenBank/DDBJ whole genome shotgun (WGS) entry which is preliminary data.</text>
</comment>
<sequence>MAPASDQKFNRAYKACKRCRARKTRCDITAEQYAAGQQCARCRRQMVKCVFPTQRNAATPTSQRSQSTRADDEEAHTQIQASNSPGPRMLTSPTAPDRIASWQETPQPTQCSGNHQQHDMPHVSGGSGLPMAHEVEPVFNNRGHEQPSHIPDSMMRTVVSNDKDALDLLFQAAQREGDVQEAAYQNSMLGDPRDVSNRNPTVAQGSGLSAGPGSVPTPLSPAHSLLYGSHAYSCTMSTNLSKDLVETWESYRFVRMGWFSAQEAVTYVDLFFQNMAMQTPVLDDFYLHHRNHYWLLVREPLLCATILLISTRYHVLPIPGGESRGFLAHQRLWDHCEHLLRRILLGQEKASKAKTRTFGSIEAILLLTQWQPRNLHCPPAADGWDSDILFTAKDERDNNQDLVNSPSRARWLEDVVSPAKRFDRMSWMMIGVAATLANELGVFDVDDAAKDNENTKSEYEKRLQHRRVPLATMLHIYQEQFATRLGRKSMMSEHIVHSVTASVSPQRGVSSGPESGWGSVLLGWTELTRLMRSISDMLFPSAVITKHLLQSGRYISMIEHFVSLISLWEKKYANFSSVPRQISDVLAIELQHVKVLANSLGLQAIVERRLASPVADQTQDSIELSLTDYGFLTIVVDGCLRTLEIAIDMHQRNALRFAPASTFVRITTASVFLLKGLGLGVNVTKLVSSLEILSRAVAALRVSRPDDLHLGARYASLLEVHVERLRSSFVPAARPPEFVTRHNGMPHDTQQGFIDLPQDFGPSNLGGDSGVFDDSWLALPFDSSLLPFIPDECQDFQGLGDHSLDFIWNLGTE</sequence>
<feature type="compositionally biased region" description="Polar residues" evidence="2">
    <location>
        <begin position="102"/>
        <end position="115"/>
    </location>
</feature>
<dbReference type="InterPro" id="IPR036864">
    <property type="entry name" value="Zn2-C6_fun-type_DNA-bd_sf"/>
</dbReference>
<dbReference type="Pfam" id="PF00172">
    <property type="entry name" value="Zn_clus"/>
    <property type="match status" value="1"/>
</dbReference>
<proteinExistence type="predicted"/>
<feature type="compositionally biased region" description="Polar residues" evidence="2">
    <location>
        <begin position="197"/>
        <end position="207"/>
    </location>
</feature>
<dbReference type="GO" id="GO:0009074">
    <property type="term" value="P:aromatic amino acid family catabolic process"/>
    <property type="evidence" value="ECO:0007669"/>
    <property type="project" value="TreeGrafter"/>
</dbReference>
<evidence type="ECO:0000256" key="2">
    <source>
        <dbReference type="SAM" id="MobiDB-lite"/>
    </source>
</evidence>
<dbReference type="PANTHER" id="PTHR31644:SF3">
    <property type="entry name" value="ZN(II)2CYS6 TRANSCRIPTION FACTOR (EUROFUNG)"/>
    <property type="match status" value="1"/>
</dbReference>
<dbReference type="GeneID" id="70297420"/>
<evidence type="ECO:0000313" key="5">
    <source>
        <dbReference type="Proteomes" id="UP000887229"/>
    </source>
</evidence>
<feature type="compositionally biased region" description="Polar residues" evidence="2">
    <location>
        <begin position="55"/>
        <end position="68"/>
    </location>
</feature>
<dbReference type="PANTHER" id="PTHR31644">
    <property type="entry name" value="TRANSCRIPTIONAL ACTIVATOR ARO80-RELATED"/>
    <property type="match status" value="1"/>
</dbReference>
<keyword evidence="5" id="KW-1185">Reference proteome</keyword>
<dbReference type="Gene3D" id="4.10.240.10">
    <property type="entry name" value="Zn(2)-C6 fungal-type DNA-binding domain"/>
    <property type="match status" value="1"/>
</dbReference>
<feature type="region of interest" description="Disordered" evidence="2">
    <location>
        <begin position="189"/>
        <end position="215"/>
    </location>
</feature>
<dbReference type="CDD" id="cd00067">
    <property type="entry name" value="GAL4"/>
    <property type="match status" value="1"/>
</dbReference>
<dbReference type="EMBL" id="MU251292">
    <property type="protein sequence ID" value="KAG9249747.1"/>
    <property type="molecule type" value="Genomic_DNA"/>
</dbReference>
<dbReference type="CDD" id="cd12148">
    <property type="entry name" value="fungal_TF_MHR"/>
    <property type="match status" value="1"/>
</dbReference>
<name>A0A9P8CK70_9HYPO</name>
<reference evidence="4" key="1">
    <citation type="journal article" date="2021" name="IMA Fungus">
        <title>Genomic characterization of three marine fungi, including Emericellopsis atlantica sp. nov. with signatures of a generalist lifestyle and marine biomass degradation.</title>
        <authorList>
            <person name="Hagestad O.C."/>
            <person name="Hou L."/>
            <person name="Andersen J.H."/>
            <person name="Hansen E.H."/>
            <person name="Altermark B."/>
            <person name="Li C."/>
            <person name="Kuhnert E."/>
            <person name="Cox R.J."/>
            <person name="Crous P.W."/>
            <person name="Spatafora J.W."/>
            <person name="Lail K."/>
            <person name="Amirebrahimi M."/>
            <person name="Lipzen A."/>
            <person name="Pangilinan J."/>
            <person name="Andreopoulos W."/>
            <person name="Hayes R.D."/>
            <person name="Ng V."/>
            <person name="Grigoriev I.V."/>
            <person name="Jackson S.A."/>
            <person name="Sutton T.D.S."/>
            <person name="Dobson A.D.W."/>
            <person name="Rama T."/>
        </authorList>
    </citation>
    <scope>NUCLEOTIDE SEQUENCE</scope>
    <source>
        <strain evidence="4">TS7</strain>
    </source>
</reference>
<evidence type="ECO:0000313" key="4">
    <source>
        <dbReference type="EMBL" id="KAG9249747.1"/>
    </source>
</evidence>
<dbReference type="AlphaFoldDB" id="A0A9P8CK70"/>
<dbReference type="Proteomes" id="UP000887229">
    <property type="component" value="Unassembled WGS sequence"/>
</dbReference>
<evidence type="ECO:0000256" key="1">
    <source>
        <dbReference type="ARBA" id="ARBA00023242"/>
    </source>
</evidence>
<gene>
    <name evidence="4" type="ORF">F5Z01DRAFT_715440</name>
</gene>
<feature type="region of interest" description="Disordered" evidence="2">
    <location>
        <begin position="55"/>
        <end position="133"/>
    </location>
</feature>
<dbReference type="RefSeq" id="XP_046113671.1">
    <property type="nucleotide sequence ID" value="XM_046266517.1"/>
</dbReference>
<protein>
    <submittedName>
        <fullName evidence="4">C6 transcription factor</fullName>
    </submittedName>
</protein>
<keyword evidence="1" id="KW-0539">Nucleus</keyword>
<feature type="domain" description="Zn(2)-C6 fungal-type" evidence="3">
    <location>
        <begin position="15"/>
        <end position="51"/>
    </location>
</feature>
<dbReference type="GO" id="GO:0008270">
    <property type="term" value="F:zinc ion binding"/>
    <property type="evidence" value="ECO:0007669"/>
    <property type="project" value="InterPro"/>
</dbReference>
<dbReference type="PROSITE" id="PS50048">
    <property type="entry name" value="ZN2_CY6_FUNGAL_2"/>
    <property type="match status" value="1"/>
</dbReference>
<organism evidence="4 5">
    <name type="scientific">Emericellopsis atlantica</name>
    <dbReference type="NCBI Taxonomy" id="2614577"/>
    <lineage>
        <taxon>Eukaryota</taxon>
        <taxon>Fungi</taxon>
        <taxon>Dikarya</taxon>
        <taxon>Ascomycota</taxon>
        <taxon>Pezizomycotina</taxon>
        <taxon>Sordariomycetes</taxon>
        <taxon>Hypocreomycetidae</taxon>
        <taxon>Hypocreales</taxon>
        <taxon>Bionectriaceae</taxon>
        <taxon>Emericellopsis</taxon>
    </lineage>
</organism>
<dbReference type="GO" id="GO:0045944">
    <property type="term" value="P:positive regulation of transcription by RNA polymerase II"/>
    <property type="evidence" value="ECO:0007669"/>
    <property type="project" value="TreeGrafter"/>
</dbReference>
<dbReference type="SUPFAM" id="SSF57701">
    <property type="entry name" value="Zn2/Cys6 DNA-binding domain"/>
    <property type="match status" value="1"/>
</dbReference>
<evidence type="ECO:0000259" key="3">
    <source>
        <dbReference type="PROSITE" id="PS50048"/>
    </source>
</evidence>
<dbReference type="OrthoDB" id="2262349at2759"/>